<dbReference type="GO" id="GO:0000781">
    <property type="term" value="C:chromosome, telomeric region"/>
    <property type="evidence" value="ECO:0007669"/>
    <property type="project" value="UniProtKB-SubCell"/>
</dbReference>
<dbReference type="Pfam" id="PF00454">
    <property type="entry name" value="PI3_PI4_kinase"/>
    <property type="match status" value="1"/>
</dbReference>
<sequence>MSRDQKVSWEVDIIRNLNAKVKDKNTALSDLRQWVNEPRSLGRLSDTSWETLLTSYISFIEKEREQLRQKVKANNRPAINHIALVIGIFKDMIVLASQEQPMVLNNKILKFILHTSNTNQEDKLITAPFTKCLVAMCSQRIFRERLDNKEWHSIVDYCMDFFLKESELQSTFDRADRRTECLDLATCFSAIVGGTFANSVITDANELLTFISQYISLYQIENLSFEQLLNTSIKILLFLDIDNLDLSFAFLKAIFHRLVDLYSSKNETLKLAILRLFRIYIAIGNQRDVEEEGPGFLKNCYRLLSLLTSLEKQPPFIPLGSIHILEESICTRNMYPDTTILSWTFINLLAELCFLEIKNPNEFASQQSSETVERPRKKSKIATGAFLTRLLNNSDVNCQIFGLQILIILLKLYPQSLKGILNLYANDISVLFTSHDVNVQQNAAFCLCMVAKNPTMFIENFDCNSVFDTCLPRVVGLGEHLRPTIQLITFLLEHNQVSSEKLNGLVNFFSFVEPCILNEDGSKCLARLLAHPSILDKSMYQKIVESLFNGLQPNSAHSKNVYFHQFMVSTIYHIFFTKKSKFETDQTPILEEKKLFDWEFQKLYEKLVYVSGTSGQVLMEQMYKENTLVPQIQADGKERLVYQIKDAISTYLGTLEALKDEEQRFLCSLTVAKIIQFLPSAEDFADSLREDLNLISANQIVESVDINSAVLLEHLQMLSSFAGTEKAFLWPFSEDLTLQILLQLLDIKDEPQLSPTDSNFSDFIAERKASHKLNMYEITNYGKNINYLDLSEFDRKMHILVQNLGSLSKKTFKFTEFVDVMKEYVTILIESKEFETNNFWLLVLDKLKEKLKEPPLDGSYLFRQVCIQFLTFSFNKVQDDLDILSLKNSSDKLISYLISHFELYPTLVKLDISRMLLSLSCNPRLKVIANSCNPVGVFLDSVRFDIFEYKFHLALEFLPLFFKSIDKRQYHKVVDSIRKYVVTTDTNDVQNIGNSLIYGCILRSIGSADEGVMVSLLQLAADQPSFDTIPLLFERISKEFGFKSVSDLLELYLDNMLRNWTSDFDEFPIYLFQCDTITLFTRKYPDSVALYYYNNERFCEIVKMTEILSISELLNKAFAKLYSTNLVKKNNEGENILRKLSEMDNKVFLDVVLENFVPISFNLLKMAHGMQYFDAKQLPVVLENTLLEIGNLSPISNNTTNIQSIISGLEYLVGCKAEDFPDKISMKTLYLLFHQMNVYLNKQSFVDKQLSIINNGYTLLIILAQRLILHPLIYQTVVRNLLQYVGISTLTRPICQLINYLTNLSKKSGEFVAISNHAATNVLVLSSYCYYLEEGRDLLVDTMNGIITVSTSFLAPEQAHHYQNALLVGLDPELPCFKQLIDKYDVKISSISFLTNWLIGLDLNSFVSKSPFLRLSKALDCKENIEIIKEFKKQNPLMNKLKEILDSEDSRLLEIKGIAAENIAKLTYYFKMDYQVENPFEHISDDSECYEGCKVVLEKLFEYLFHPDLETVECAFNVLSAIGPLDESQLAIAELNQSTKGHLDLFNTKGSQSVTTVREYPSVDDHTVWKSAGKSKEQWITNFTNALLNSFEYPDFFLYLGPMFEKQPQFAESILPYLVHYVLSVELRDAPNKTKLVIKDILSQDINQFFSDHSDENSLAKTILLEMIIFLFKTKPLVPYHQWLDLDFMNLAKAALDIQNHLGSIYFVELYFSLKINVNPPPTQIWQYLLDGYRGLHDTDGFHGTISSLDSDGISFLDLIQQKEAYDKDWMKLFSFRDALHQIQNPGSCSTDIIESLANSGHYQTVHQLTHNSKLSEEDIDAYGCMWRLGQWSTDIVGNEAKVGTNANNDFYHLLYQLEHSSNISKLYHDIDHALIAYSKLNNSFQDAISILELKEMVRYKCEADVMGNSNLFDVWKSRMANLLDEHKFDDLEQVLSIRTRAMNVLLHGKEKLQSDSVSYQPLRDFFKSHLSFVADLAINNNNLVLARNCELQLENLDTHSVLDSIKTKILSIKIEWARGHKTVAMKFFDNLLKSTINDTEVDAAFKVEMLHLYGMWSRDSRKSTPKTIVKNYLQPALKTLETGRFVNSGKYYFDLANYCDEIFNTMDSDETHARSVKLLHRRKSDLEEMKRLGESARKSNYIRKLTKQIEIDEHEISQYEDEKNHYLLLSVQNYMKTLAESDLKSEHSVFRVCSLWFSNPNNLEINAFIQKNFAQIATSKFLILMHQLSARFAVKNLTETFFETLKRLIEAIVIDYPYQSLPYILALRNVASEKSTQSTSLISGDTIDIFISKIRKETNMERIVFNMEKLFKGYLAAAYQPIPKSKESSRRLTLDSSCILLKIKAEAKIPVITLQQNIPVPKSYANIVYIERFESSFNLPGGINAPKVLKCVASNGKTYRQLVKAKDDLRQDSVLSSVFNVVNMLLAKQIESRKRKLSIRTYKIVPLAPQAGVLEWVDGTVPIGNMLIQSHPNQRIAEELSRYRTVMKSEHDKKGSTLESKLKVYRKIEKAFPPIFGAVFFEMYRDPKIWYENRMRYVQSLAASSIAGYMLGIGDRHCQNILFDKNTAEVVHIDLGIAFDQGKLLSTPELVPFRLTRNLVHAMGITGVEGVFKRGCEETLKILQTESDFIFTLLDVFRHDPLYSWTVSAQKLKNIQKDEQDDEPEYQKYFDKEISGNEEADIALFGVRKKLSSNLSIECQVEELVNSAMDPNNLCRMYPGWQSWI</sequence>
<dbReference type="GO" id="GO:0006281">
    <property type="term" value="P:DNA repair"/>
    <property type="evidence" value="ECO:0007669"/>
    <property type="project" value="InterPro"/>
</dbReference>
<keyword evidence="16" id="KW-0779">Telomere</keyword>
<evidence type="ECO:0000256" key="16">
    <source>
        <dbReference type="RuleBase" id="RU365027"/>
    </source>
</evidence>
<comment type="catalytic activity">
    <reaction evidence="14 16">
        <text>L-threonyl-[protein] + ATP = O-phospho-L-threonyl-[protein] + ADP + H(+)</text>
        <dbReference type="Rhea" id="RHEA:46608"/>
        <dbReference type="Rhea" id="RHEA-COMP:11060"/>
        <dbReference type="Rhea" id="RHEA-COMP:11605"/>
        <dbReference type="ChEBI" id="CHEBI:15378"/>
        <dbReference type="ChEBI" id="CHEBI:30013"/>
        <dbReference type="ChEBI" id="CHEBI:30616"/>
        <dbReference type="ChEBI" id="CHEBI:61977"/>
        <dbReference type="ChEBI" id="CHEBI:456216"/>
        <dbReference type="EC" id="2.7.11.1"/>
    </reaction>
</comment>
<evidence type="ECO:0000256" key="10">
    <source>
        <dbReference type="ARBA" id="ARBA00022777"/>
    </source>
</evidence>
<dbReference type="SMART" id="SM01342">
    <property type="entry name" value="TAN"/>
    <property type="match status" value="1"/>
</dbReference>
<protein>
    <recommendedName>
        <fullName evidence="5 16">Serine/threonine-protein kinase Tel1</fullName>
        <ecNumber evidence="4 16">2.7.11.1</ecNumber>
    </recommendedName>
</protein>
<evidence type="ECO:0000256" key="1">
    <source>
        <dbReference type="ARBA" id="ARBA00004123"/>
    </source>
</evidence>
<dbReference type="InterPro" id="IPR018936">
    <property type="entry name" value="PI3/4_kinase_CS"/>
</dbReference>
<dbReference type="SMART" id="SM00146">
    <property type="entry name" value="PI3Kc"/>
    <property type="match status" value="1"/>
</dbReference>
<dbReference type="PANTHER" id="PTHR37079">
    <property type="entry name" value="SERINE/THREONINE-PROTEIN KINASE ATM"/>
    <property type="match status" value="1"/>
</dbReference>
<evidence type="ECO:0000256" key="9">
    <source>
        <dbReference type="ARBA" id="ARBA00022763"/>
    </source>
</evidence>
<dbReference type="GO" id="GO:0006325">
    <property type="term" value="P:chromatin organization"/>
    <property type="evidence" value="ECO:0007669"/>
    <property type="project" value="UniProtKB-KW"/>
</dbReference>
<gene>
    <name evidence="20" type="ORF">HK103_003798</name>
</gene>
<dbReference type="Proteomes" id="UP001210925">
    <property type="component" value="Unassembled WGS sequence"/>
</dbReference>
<evidence type="ECO:0000313" key="21">
    <source>
        <dbReference type="Proteomes" id="UP001210925"/>
    </source>
</evidence>
<keyword evidence="7 16" id="KW-0808">Transferase</keyword>
<keyword evidence="6 16" id="KW-0723">Serine/threonine-protein kinase</keyword>
<dbReference type="Gene3D" id="1.10.1070.11">
    <property type="entry name" value="Phosphatidylinositol 3-/4-kinase, catalytic domain"/>
    <property type="match status" value="1"/>
</dbReference>
<evidence type="ECO:0000256" key="2">
    <source>
        <dbReference type="ARBA" id="ARBA00010769"/>
    </source>
</evidence>
<dbReference type="GO" id="GO:0005634">
    <property type="term" value="C:nucleus"/>
    <property type="evidence" value="ECO:0007669"/>
    <property type="project" value="UniProtKB-SubCell"/>
</dbReference>
<evidence type="ECO:0000259" key="18">
    <source>
        <dbReference type="PROSITE" id="PS51189"/>
    </source>
</evidence>
<dbReference type="EMBL" id="JADGKB010000003">
    <property type="protein sequence ID" value="KAJ3261955.1"/>
    <property type="molecule type" value="Genomic_DNA"/>
</dbReference>
<evidence type="ECO:0000313" key="20">
    <source>
        <dbReference type="EMBL" id="KAJ3261955.1"/>
    </source>
</evidence>
<keyword evidence="11 16" id="KW-0067">ATP-binding</keyword>
<dbReference type="InterPro" id="IPR044107">
    <property type="entry name" value="PIKKc_ATM"/>
</dbReference>
<keyword evidence="16" id="KW-0158">Chromosome</keyword>
<keyword evidence="10 16" id="KW-0418">Kinase</keyword>
<evidence type="ECO:0000256" key="6">
    <source>
        <dbReference type="ARBA" id="ARBA00022527"/>
    </source>
</evidence>
<dbReference type="InterPro" id="IPR011009">
    <property type="entry name" value="Kinase-like_dom_sf"/>
</dbReference>
<keyword evidence="9 16" id="KW-0227">DNA damage</keyword>
<dbReference type="Pfam" id="PF11640">
    <property type="entry name" value="TAN"/>
    <property type="match status" value="1"/>
</dbReference>
<evidence type="ECO:0000256" key="8">
    <source>
        <dbReference type="ARBA" id="ARBA00022741"/>
    </source>
</evidence>
<dbReference type="EC" id="2.7.11.1" evidence="4 16"/>
<feature type="domain" description="FAT" evidence="18">
    <location>
        <begin position="1690"/>
        <end position="2271"/>
    </location>
</feature>
<dbReference type="PROSITE" id="PS00916">
    <property type="entry name" value="PI3_4_KINASE_2"/>
    <property type="match status" value="1"/>
</dbReference>
<evidence type="ECO:0000259" key="19">
    <source>
        <dbReference type="PROSITE" id="PS51190"/>
    </source>
</evidence>
<evidence type="ECO:0000256" key="13">
    <source>
        <dbReference type="ARBA" id="ARBA00025079"/>
    </source>
</evidence>
<evidence type="ECO:0000256" key="14">
    <source>
        <dbReference type="ARBA" id="ARBA00047899"/>
    </source>
</evidence>
<organism evidence="20 21">
    <name type="scientific">Boothiomyces macroporosus</name>
    <dbReference type="NCBI Taxonomy" id="261099"/>
    <lineage>
        <taxon>Eukaryota</taxon>
        <taxon>Fungi</taxon>
        <taxon>Fungi incertae sedis</taxon>
        <taxon>Chytridiomycota</taxon>
        <taxon>Chytridiomycota incertae sedis</taxon>
        <taxon>Chytridiomycetes</taxon>
        <taxon>Rhizophydiales</taxon>
        <taxon>Terramycetaceae</taxon>
        <taxon>Boothiomyces</taxon>
    </lineage>
</organism>
<comment type="function">
    <text evidence="13 16">Serine/threonine protein kinase which activates checkpoint signaling upon genotoxic stresses such as ionizing radiation (IR), ultraviolet light (UV), or DNA replication stalling, thereby acting as a DNA damage sensor. Recognizes the substrate consensus sequence [ST]-Q. Phosphorylates histone H2A to form H2AS128ph (gamma-H2A) at sites of DNA damage, involved in the regulation of DNA damage response mechanism. Required for the control of telomere length and genome stability.</text>
</comment>
<dbReference type="InterPro" id="IPR021668">
    <property type="entry name" value="TAN"/>
</dbReference>
<name>A0AAD5Y6A1_9FUNG</name>
<dbReference type="InterPro" id="IPR036940">
    <property type="entry name" value="PI3/4_kinase_cat_sf"/>
</dbReference>
<dbReference type="InterPro" id="IPR003152">
    <property type="entry name" value="FATC_dom"/>
</dbReference>
<keyword evidence="21" id="KW-1185">Reference proteome</keyword>
<dbReference type="Pfam" id="PF02260">
    <property type="entry name" value="FATC"/>
    <property type="match status" value="1"/>
</dbReference>
<feature type="domain" description="PI3K/PI4K catalytic" evidence="17">
    <location>
        <begin position="2374"/>
        <end position="2699"/>
    </location>
</feature>
<proteinExistence type="inferred from homology"/>
<comment type="catalytic activity">
    <reaction evidence="15">
        <text>L-seryl-[protein] + ATP = O-phospho-L-seryl-[protein] + ADP + H(+)</text>
        <dbReference type="Rhea" id="RHEA:17989"/>
        <dbReference type="Rhea" id="RHEA-COMP:9863"/>
        <dbReference type="Rhea" id="RHEA-COMP:11604"/>
        <dbReference type="ChEBI" id="CHEBI:15378"/>
        <dbReference type="ChEBI" id="CHEBI:29999"/>
        <dbReference type="ChEBI" id="CHEBI:30616"/>
        <dbReference type="ChEBI" id="CHEBI:83421"/>
        <dbReference type="ChEBI" id="CHEBI:456216"/>
        <dbReference type="EC" id="2.7.11.1"/>
    </reaction>
</comment>
<dbReference type="PROSITE" id="PS50290">
    <property type="entry name" value="PI3_4_KINASE_3"/>
    <property type="match status" value="1"/>
</dbReference>
<dbReference type="SMART" id="SM01343">
    <property type="entry name" value="FATC"/>
    <property type="match status" value="1"/>
</dbReference>
<dbReference type="GO" id="GO:0004674">
    <property type="term" value="F:protein serine/threonine kinase activity"/>
    <property type="evidence" value="ECO:0007669"/>
    <property type="project" value="UniProtKB-KW"/>
</dbReference>
<dbReference type="SUPFAM" id="SSF48371">
    <property type="entry name" value="ARM repeat"/>
    <property type="match status" value="1"/>
</dbReference>
<dbReference type="InterPro" id="IPR000403">
    <property type="entry name" value="PI3/4_kinase_cat_dom"/>
</dbReference>
<keyword evidence="16" id="KW-0156">Chromatin regulator</keyword>
<dbReference type="InterPro" id="IPR014009">
    <property type="entry name" value="PIK_FAT"/>
</dbReference>
<evidence type="ECO:0000256" key="11">
    <source>
        <dbReference type="ARBA" id="ARBA00022840"/>
    </source>
</evidence>
<reference evidence="20" key="1">
    <citation type="submission" date="2020-05" db="EMBL/GenBank/DDBJ databases">
        <title>Phylogenomic resolution of chytrid fungi.</title>
        <authorList>
            <person name="Stajich J.E."/>
            <person name="Amses K."/>
            <person name="Simmons R."/>
            <person name="Seto K."/>
            <person name="Myers J."/>
            <person name="Bonds A."/>
            <person name="Quandt C.A."/>
            <person name="Barry K."/>
            <person name="Liu P."/>
            <person name="Grigoriev I."/>
            <person name="Longcore J.E."/>
            <person name="James T.Y."/>
        </authorList>
    </citation>
    <scope>NUCLEOTIDE SEQUENCE</scope>
    <source>
        <strain evidence="20">PLAUS21</strain>
    </source>
</reference>
<dbReference type="InterPro" id="IPR016024">
    <property type="entry name" value="ARM-type_fold"/>
</dbReference>
<comment type="subcellular location">
    <subcellularLocation>
        <location evidence="16">Chromosome</location>
        <location evidence="16">Telomere</location>
    </subcellularLocation>
    <subcellularLocation>
        <location evidence="1 16">Nucleus</location>
    </subcellularLocation>
</comment>
<dbReference type="InterPro" id="IPR038980">
    <property type="entry name" value="ATM_plant"/>
</dbReference>
<dbReference type="Gene3D" id="3.30.1010.10">
    <property type="entry name" value="Phosphatidylinositol 3-kinase Catalytic Subunit, Chain A, domain 4"/>
    <property type="match status" value="1"/>
</dbReference>
<comment type="caution">
    <text evidence="20">The sequence shown here is derived from an EMBL/GenBank/DDBJ whole genome shotgun (WGS) entry which is preliminary data.</text>
</comment>
<dbReference type="SUPFAM" id="SSF56112">
    <property type="entry name" value="Protein kinase-like (PK-like)"/>
    <property type="match status" value="1"/>
</dbReference>
<dbReference type="GO" id="GO:0005524">
    <property type="term" value="F:ATP binding"/>
    <property type="evidence" value="ECO:0007669"/>
    <property type="project" value="UniProtKB-KW"/>
</dbReference>
<dbReference type="CDD" id="cd05171">
    <property type="entry name" value="PIKKc_ATM"/>
    <property type="match status" value="1"/>
</dbReference>
<feature type="domain" description="FATC" evidence="19">
    <location>
        <begin position="2694"/>
        <end position="2726"/>
    </location>
</feature>
<comment type="subunit">
    <text evidence="3">Associates with DNA double-strand breaks.</text>
</comment>
<evidence type="ECO:0000256" key="7">
    <source>
        <dbReference type="ARBA" id="ARBA00022679"/>
    </source>
</evidence>
<dbReference type="PROSITE" id="PS51190">
    <property type="entry name" value="FATC"/>
    <property type="match status" value="1"/>
</dbReference>
<dbReference type="PANTHER" id="PTHR37079:SF4">
    <property type="entry name" value="SERINE_THREONINE-PROTEIN KINASE ATM"/>
    <property type="match status" value="1"/>
</dbReference>
<evidence type="ECO:0000259" key="17">
    <source>
        <dbReference type="PROSITE" id="PS50290"/>
    </source>
</evidence>
<evidence type="ECO:0000256" key="12">
    <source>
        <dbReference type="ARBA" id="ARBA00023242"/>
    </source>
</evidence>
<comment type="similarity">
    <text evidence="2 16">Belongs to the PI3/PI4-kinase family. ATM subfamily.</text>
</comment>
<evidence type="ECO:0000256" key="4">
    <source>
        <dbReference type="ARBA" id="ARBA00012513"/>
    </source>
</evidence>
<dbReference type="PROSITE" id="PS51189">
    <property type="entry name" value="FAT"/>
    <property type="match status" value="1"/>
</dbReference>
<keyword evidence="8 16" id="KW-0547">Nucleotide-binding</keyword>
<evidence type="ECO:0000256" key="3">
    <source>
        <dbReference type="ARBA" id="ARBA00011370"/>
    </source>
</evidence>
<evidence type="ECO:0000256" key="15">
    <source>
        <dbReference type="ARBA" id="ARBA00048679"/>
    </source>
</evidence>
<accession>A0AAD5Y6A1</accession>
<dbReference type="GO" id="GO:0035556">
    <property type="term" value="P:intracellular signal transduction"/>
    <property type="evidence" value="ECO:0007669"/>
    <property type="project" value="UniProtKB-ARBA"/>
</dbReference>
<evidence type="ECO:0000256" key="5">
    <source>
        <dbReference type="ARBA" id="ARBA00014619"/>
    </source>
</evidence>
<keyword evidence="12 16" id="KW-0539">Nucleus</keyword>